<feature type="transmembrane region" description="Helical" evidence="6">
    <location>
        <begin position="184"/>
        <end position="208"/>
    </location>
</feature>
<gene>
    <name evidence="8" type="ORF">J2S08_000632</name>
</gene>
<dbReference type="InterPro" id="IPR013525">
    <property type="entry name" value="ABC2_TM"/>
</dbReference>
<organism evidence="8 9">
    <name type="scientific">Bacillus chungangensis</name>
    <dbReference type="NCBI Taxonomy" id="587633"/>
    <lineage>
        <taxon>Bacteria</taxon>
        <taxon>Bacillati</taxon>
        <taxon>Bacillota</taxon>
        <taxon>Bacilli</taxon>
        <taxon>Bacillales</taxon>
        <taxon>Bacillaceae</taxon>
        <taxon>Bacillus</taxon>
    </lineage>
</organism>
<evidence type="ECO:0000256" key="3">
    <source>
        <dbReference type="ARBA" id="ARBA00022692"/>
    </source>
</evidence>
<keyword evidence="9" id="KW-1185">Reference proteome</keyword>
<feature type="transmembrane region" description="Helical" evidence="6">
    <location>
        <begin position="229"/>
        <end position="255"/>
    </location>
</feature>
<dbReference type="Pfam" id="PF12698">
    <property type="entry name" value="ABC2_membrane_3"/>
    <property type="match status" value="1"/>
</dbReference>
<evidence type="ECO:0000313" key="8">
    <source>
        <dbReference type="EMBL" id="MDQ0174799.1"/>
    </source>
</evidence>
<evidence type="ECO:0000256" key="6">
    <source>
        <dbReference type="SAM" id="Phobius"/>
    </source>
</evidence>
<name>A0ABT9WNW3_9BACI</name>
<feature type="transmembrane region" description="Helical" evidence="6">
    <location>
        <begin position="369"/>
        <end position="391"/>
    </location>
</feature>
<dbReference type="Proteomes" id="UP001223586">
    <property type="component" value="Unassembled WGS sequence"/>
</dbReference>
<feature type="transmembrane region" description="Helical" evidence="6">
    <location>
        <begin position="314"/>
        <end position="333"/>
    </location>
</feature>
<dbReference type="PANTHER" id="PTHR30294:SF29">
    <property type="entry name" value="MULTIDRUG ABC TRANSPORTER PERMEASE YBHS-RELATED"/>
    <property type="match status" value="1"/>
</dbReference>
<keyword evidence="3 6" id="KW-0812">Transmembrane</keyword>
<comment type="caution">
    <text evidence="8">The sequence shown here is derived from an EMBL/GenBank/DDBJ whole genome shotgun (WGS) entry which is preliminary data.</text>
</comment>
<sequence>MNKFGIMLGHTYFTKLKSKSFIVTTVIMLIAVILFANIGRIIAFFDNDSEKYHLAVIDQTTGVFELFEQHVGDVTDDMMLTKVAETEEALQKAVNKGTYDGYLILETDKTNVLKGIYKAPSLAQSGRTMELQSALQATKSTLAAEQLQLSPEQLESLNSPVLLEKVSLMEHAKSEEELNQARGLVYILLFIIYFAVIFYANTVGIEIANEKSSRVMEILISSVSPTKQMFAKIIGLALVSLTQMALFLGIGYVAISKNFDTLQGGFFDFFGFGETSISSILYAIVFFLLGYLLFATLAAFLGSLVSRTEDAQQMLMPISFILMIGFFIAMYGLSNPESTVVTVTSFIPFFTPMLMFLRVGMLNIPLWETMLSISLMVLTIGILATIGARVYRGGVLMYGHSRSFKDIKKALQLTKNE</sequence>
<evidence type="ECO:0000256" key="1">
    <source>
        <dbReference type="ARBA" id="ARBA00004651"/>
    </source>
</evidence>
<dbReference type="RefSeq" id="WP_307226557.1">
    <property type="nucleotide sequence ID" value="NZ_JAUSTT010000002.1"/>
</dbReference>
<keyword evidence="5 6" id="KW-0472">Membrane</keyword>
<reference evidence="8 9" key="1">
    <citation type="submission" date="2023-07" db="EMBL/GenBank/DDBJ databases">
        <title>Genomic Encyclopedia of Type Strains, Phase IV (KMG-IV): sequencing the most valuable type-strain genomes for metagenomic binning, comparative biology and taxonomic classification.</title>
        <authorList>
            <person name="Goeker M."/>
        </authorList>
    </citation>
    <scope>NUCLEOTIDE SEQUENCE [LARGE SCALE GENOMIC DNA]</scope>
    <source>
        <strain evidence="8 9">DSM 23837</strain>
    </source>
</reference>
<feature type="transmembrane region" description="Helical" evidence="6">
    <location>
        <begin position="280"/>
        <end position="302"/>
    </location>
</feature>
<evidence type="ECO:0000256" key="5">
    <source>
        <dbReference type="ARBA" id="ARBA00023136"/>
    </source>
</evidence>
<protein>
    <submittedName>
        <fullName evidence="8">ABC-2 type transport system permease protein</fullName>
    </submittedName>
</protein>
<evidence type="ECO:0000256" key="4">
    <source>
        <dbReference type="ARBA" id="ARBA00022989"/>
    </source>
</evidence>
<feature type="transmembrane region" description="Helical" evidence="6">
    <location>
        <begin position="21"/>
        <end position="45"/>
    </location>
</feature>
<keyword evidence="4 6" id="KW-1133">Transmembrane helix</keyword>
<proteinExistence type="predicted"/>
<evidence type="ECO:0000313" key="9">
    <source>
        <dbReference type="Proteomes" id="UP001223586"/>
    </source>
</evidence>
<dbReference type="PANTHER" id="PTHR30294">
    <property type="entry name" value="MEMBRANE COMPONENT OF ABC TRANSPORTER YHHJ-RELATED"/>
    <property type="match status" value="1"/>
</dbReference>
<evidence type="ECO:0000259" key="7">
    <source>
        <dbReference type="Pfam" id="PF12698"/>
    </source>
</evidence>
<evidence type="ECO:0000256" key="2">
    <source>
        <dbReference type="ARBA" id="ARBA00022475"/>
    </source>
</evidence>
<dbReference type="EMBL" id="JAUSTT010000002">
    <property type="protein sequence ID" value="MDQ0174799.1"/>
    <property type="molecule type" value="Genomic_DNA"/>
</dbReference>
<accession>A0ABT9WNW3</accession>
<keyword evidence="2" id="KW-1003">Cell membrane</keyword>
<comment type="subcellular location">
    <subcellularLocation>
        <location evidence="1">Cell membrane</location>
        <topology evidence="1">Multi-pass membrane protein</topology>
    </subcellularLocation>
</comment>
<feature type="transmembrane region" description="Helical" evidence="6">
    <location>
        <begin position="339"/>
        <end position="357"/>
    </location>
</feature>
<feature type="domain" description="ABC-2 type transporter transmembrane" evidence="7">
    <location>
        <begin position="19"/>
        <end position="388"/>
    </location>
</feature>
<dbReference type="InterPro" id="IPR051449">
    <property type="entry name" value="ABC-2_transporter_component"/>
</dbReference>